<feature type="transmembrane region" description="Helical" evidence="2">
    <location>
        <begin position="145"/>
        <end position="165"/>
    </location>
</feature>
<evidence type="ECO:0000256" key="2">
    <source>
        <dbReference type="SAM" id="Phobius"/>
    </source>
</evidence>
<protein>
    <submittedName>
        <fullName evidence="3">Uncharacterized protein</fullName>
    </submittedName>
</protein>
<keyword evidence="2" id="KW-0472">Membrane</keyword>
<dbReference type="OrthoDB" id="639802at2"/>
<reference evidence="3 4" key="1">
    <citation type="submission" date="2018-04" db="EMBL/GenBank/DDBJ databases">
        <title>Chitinophaga fuyangensis sp. nov., isolated from soil in a chemical factory.</title>
        <authorList>
            <person name="Chen K."/>
        </authorList>
    </citation>
    <scope>NUCLEOTIDE SEQUENCE [LARGE SCALE GENOMIC DNA]</scope>
    <source>
        <strain evidence="3 4">LY-1</strain>
    </source>
</reference>
<keyword evidence="2" id="KW-1133">Transmembrane helix</keyword>
<dbReference type="RefSeq" id="WP_108688745.1">
    <property type="nucleotide sequence ID" value="NZ_QCYK01000003.1"/>
</dbReference>
<accession>A0A2T7BD30</accession>
<sequence>MDEIKDRRYTREITSEYATRFISWGPPETWDLDQFKTLENMILESTNVMVNANTLKRFFQQRTGNPQLATRDALCRFLGYAGYTDFVRKKTRIEDAANAASVQRLEEDVHETASALSAPPPVHTTPAHTPAPVAAPARTQRSGRAYIYLLSAALLIVCGYLLYILKIKDLYTDYLLSKIEFSVSDPKGANPLTVTFSYSIPSPLLKDMKLVYEEANGDTAEKLLTHNEGKVNATYIYEGDGFCYLRYKDRTIKTITVENRRLGWSIHTRNERKGIFRTVPIGQAFHKEGYLSLPLDSVVPEARPGHLFVSYIYYKEKLVDGDNFMFEARVRNAPQDFAIPRSDVMMYMLSDTGMHGFALNEAGYAYIKFISGEKSIKGDEYNLSKFNFDASQWHVMGIRVENKHSSFYLDGEKIFQIAYTKPIGTANELILRFKGCGAVDYVKVNQLNGQVIYEQNFDTKLP</sequence>
<feature type="region of interest" description="Disordered" evidence="1">
    <location>
        <begin position="113"/>
        <end position="135"/>
    </location>
</feature>
<gene>
    <name evidence="3" type="ORF">DCC81_21570</name>
</gene>
<feature type="compositionally biased region" description="Low complexity" evidence="1">
    <location>
        <begin position="124"/>
        <end position="135"/>
    </location>
</feature>
<dbReference type="Proteomes" id="UP000244450">
    <property type="component" value="Unassembled WGS sequence"/>
</dbReference>
<dbReference type="EMBL" id="QCYK01000003">
    <property type="protein sequence ID" value="PUZ23001.1"/>
    <property type="molecule type" value="Genomic_DNA"/>
</dbReference>
<keyword evidence="4" id="KW-1185">Reference proteome</keyword>
<proteinExistence type="predicted"/>
<keyword evidence="2" id="KW-0812">Transmembrane</keyword>
<evidence type="ECO:0000256" key="1">
    <source>
        <dbReference type="SAM" id="MobiDB-lite"/>
    </source>
</evidence>
<name>A0A2T7BD30_9BACT</name>
<evidence type="ECO:0000313" key="3">
    <source>
        <dbReference type="EMBL" id="PUZ23001.1"/>
    </source>
</evidence>
<evidence type="ECO:0000313" key="4">
    <source>
        <dbReference type="Proteomes" id="UP000244450"/>
    </source>
</evidence>
<dbReference type="AlphaFoldDB" id="A0A2T7BD30"/>
<organism evidence="3 4">
    <name type="scientific">Chitinophaga parva</name>
    <dbReference type="NCBI Taxonomy" id="2169414"/>
    <lineage>
        <taxon>Bacteria</taxon>
        <taxon>Pseudomonadati</taxon>
        <taxon>Bacteroidota</taxon>
        <taxon>Chitinophagia</taxon>
        <taxon>Chitinophagales</taxon>
        <taxon>Chitinophagaceae</taxon>
        <taxon>Chitinophaga</taxon>
    </lineage>
</organism>
<comment type="caution">
    <text evidence="3">The sequence shown here is derived from an EMBL/GenBank/DDBJ whole genome shotgun (WGS) entry which is preliminary data.</text>
</comment>